<keyword evidence="2" id="KW-0732">Signal</keyword>
<dbReference type="EMBL" id="QEFB01000007">
    <property type="protein sequence ID" value="PWC07009.1"/>
    <property type="molecule type" value="Genomic_DNA"/>
</dbReference>
<reference evidence="4" key="1">
    <citation type="submission" date="2018-04" db="EMBL/GenBank/DDBJ databases">
        <authorList>
            <person name="Liu S."/>
            <person name="Wang Z."/>
            <person name="Li J."/>
        </authorList>
    </citation>
    <scope>NUCLEOTIDE SEQUENCE [LARGE SCALE GENOMIC DNA]</scope>
    <source>
        <strain evidence="4">622</strain>
    </source>
</reference>
<evidence type="ECO:0000313" key="4">
    <source>
        <dbReference type="Proteomes" id="UP000244962"/>
    </source>
</evidence>
<gene>
    <name evidence="3" type="ORF">DF223_08540</name>
</gene>
<dbReference type="AlphaFoldDB" id="A0A2U1TDQ4"/>
<protein>
    <recommendedName>
        <fullName evidence="5">Gram-positive cocci surface proteins LPxTG domain-containing protein</fullName>
    </recommendedName>
</protein>
<accession>A0A2U1TDQ4</accession>
<feature type="chain" id="PRO_5015420335" description="Gram-positive cocci surface proteins LPxTG domain-containing protein" evidence="2">
    <location>
        <begin position="25"/>
        <end position="501"/>
    </location>
</feature>
<feature type="compositionally biased region" description="Pro residues" evidence="1">
    <location>
        <begin position="428"/>
        <end position="453"/>
    </location>
</feature>
<organism evidence="3 4">
    <name type="scientific">Mycetocola zhujimingii</name>
    <dbReference type="NCBI Taxonomy" id="2079792"/>
    <lineage>
        <taxon>Bacteria</taxon>
        <taxon>Bacillati</taxon>
        <taxon>Actinomycetota</taxon>
        <taxon>Actinomycetes</taxon>
        <taxon>Micrococcales</taxon>
        <taxon>Microbacteriaceae</taxon>
        <taxon>Mycetocola</taxon>
    </lineage>
</organism>
<dbReference type="Proteomes" id="UP000244962">
    <property type="component" value="Unassembled WGS sequence"/>
</dbReference>
<feature type="region of interest" description="Disordered" evidence="1">
    <location>
        <begin position="425"/>
        <end position="461"/>
    </location>
</feature>
<feature type="signal peptide" evidence="2">
    <location>
        <begin position="1"/>
        <end position="24"/>
    </location>
</feature>
<evidence type="ECO:0000256" key="2">
    <source>
        <dbReference type="SAM" id="SignalP"/>
    </source>
</evidence>
<name>A0A2U1TDQ4_9MICO</name>
<sequence length="501" mass="50375">MMLVLTVVAAVLAPLFFAAPPASAVPVTGRAFGYFSSENGGFWLGSWRLADGTLAFCVNTERGTPNGAEFSYADGAALGWYSPDDAARLAYISRSWAGSTDPTTAAAGQIATWTLTGLGSHTQEELAAKAGADAASVLALARRMLDEAESSASRSVGAALELSRDGDGSRVTAVLTADTVAAGPVVVPAGAHEGTMTLSGATFDDGSTSASVHNGVPIRIRVTAGSAVADVAASVHFDGLPYGNALTMAVSSGAAQNLLTAGSASASATATVSTPLPSDLPFQPVVSTRTSAAVADEGAGIFDTVIIAVEPTVSTLAEWPVVGPPGGPFTPVPVTVRSRLLGPFAEQIVPAEHPPTDTPVVCEVTLVITTGPGEYVTPSCTLAGPGHYVWVESISPADTTPAEGGARILPWTSSFGVATEITTVNALPAPPPPAGQPDVAPAPSPEAPRPEAPTLPETGSGDLSRLHAAVLALALVATGAACLRPRRPRPAGRHLCVSAGA</sequence>
<evidence type="ECO:0000313" key="3">
    <source>
        <dbReference type="EMBL" id="PWC07009.1"/>
    </source>
</evidence>
<comment type="caution">
    <text evidence="3">The sequence shown here is derived from an EMBL/GenBank/DDBJ whole genome shotgun (WGS) entry which is preliminary data.</text>
</comment>
<keyword evidence="4" id="KW-1185">Reference proteome</keyword>
<evidence type="ECO:0000256" key="1">
    <source>
        <dbReference type="SAM" id="MobiDB-lite"/>
    </source>
</evidence>
<evidence type="ECO:0008006" key="5">
    <source>
        <dbReference type="Google" id="ProtNLM"/>
    </source>
</evidence>
<proteinExistence type="predicted"/>